<proteinExistence type="predicted"/>
<dbReference type="Pfam" id="PF00296">
    <property type="entry name" value="Bac_luciferase"/>
    <property type="match status" value="1"/>
</dbReference>
<dbReference type="OrthoDB" id="3265338at2"/>
<dbReference type="STRING" id="366584.SAMN05216377_12214"/>
<dbReference type="GO" id="GO:0016705">
    <property type="term" value="F:oxidoreductase activity, acting on paired donors, with incorporation or reduction of molecular oxygen"/>
    <property type="evidence" value="ECO:0007669"/>
    <property type="project" value="InterPro"/>
</dbReference>
<keyword evidence="4 6" id="KW-0503">Monooxygenase</keyword>
<evidence type="ECO:0000313" key="7">
    <source>
        <dbReference type="Proteomes" id="UP000198967"/>
    </source>
</evidence>
<dbReference type="GO" id="GO:0004497">
    <property type="term" value="F:monooxygenase activity"/>
    <property type="evidence" value="ECO:0007669"/>
    <property type="project" value="UniProtKB-KW"/>
</dbReference>
<dbReference type="AlphaFoldDB" id="A0A1G8C6U1"/>
<keyword evidence="2" id="KW-0288">FMN</keyword>
<dbReference type="EMBL" id="FNBE01000022">
    <property type="protein sequence ID" value="SDH41078.1"/>
    <property type="molecule type" value="Genomic_DNA"/>
</dbReference>
<evidence type="ECO:0000256" key="3">
    <source>
        <dbReference type="ARBA" id="ARBA00023002"/>
    </source>
</evidence>
<dbReference type="Gene3D" id="3.20.20.30">
    <property type="entry name" value="Luciferase-like domain"/>
    <property type="match status" value="1"/>
</dbReference>
<dbReference type="InterPro" id="IPR011251">
    <property type="entry name" value="Luciferase-like_dom"/>
</dbReference>
<evidence type="ECO:0000256" key="1">
    <source>
        <dbReference type="ARBA" id="ARBA00022630"/>
    </source>
</evidence>
<dbReference type="SUPFAM" id="SSF51679">
    <property type="entry name" value="Bacterial luciferase-like"/>
    <property type="match status" value="1"/>
</dbReference>
<keyword evidence="7" id="KW-1185">Reference proteome</keyword>
<dbReference type="InterPro" id="IPR051260">
    <property type="entry name" value="Diverse_substr_monoxygenases"/>
</dbReference>
<protein>
    <submittedName>
        <fullName evidence="6">Luciferase-like monooxygenase</fullName>
    </submittedName>
</protein>
<evidence type="ECO:0000313" key="6">
    <source>
        <dbReference type="EMBL" id="SDH41078.1"/>
    </source>
</evidence>
<sequence>MTFETPFDETVYLEAVPAEGDTLAELTEYARAAEAAGFDALGFPLGRALEPTTLLSALAVRTTTLGLVADVSPAYAAPYNVARYLATLDHLSRGRAGWRLVATDPPAFADLHGGAAPAPPRRAARAAEYLDLLPRLWDSWDDDAIPADREHGVYVDEAKIRETRWTGPEFRVHGPLDVPRSPQGHPVLAVEVVDAQTLDLAVAHADLAVLGAPTVEGARGLLAELAARAPARLRPVLALPADAAPTAAELSALVEAGFAGFRLELDRAGLDRVAADVLPALGGRPVPTAPVVPAVGGAGRNTFRDRLGLARPRDRSAEGPADRVEFGAFA</sequence>
<accession>A0A1G8C6U1</accession>
<evidence type="ECO:0000259" key="5">
    <source>
        <dbReference type="Pfam" id="PF00296"/>
    </source>
</evidence>
<keyword evidence="3" id="KW-0560">Oxidoreductase</keyword>
<dbReference type="Proteomes" id="UP000198967">
    <property type="component" value="Unassembled WGS sequence"/>
</dbReference>
<dbReference type="PANTHER" id="PTHR30011">
    <property type="entry name" value="ALKANESULFONATE MONOOXYGENASE-RELATED"/>
    <property type="match status" value="1"/>
</dbReference>
<dbReference type="PANTHER" id="PTHR30011:SF16">
    <property type="entry name" value="C2H2 FINGER DOMAIN TRANSCRIPTION FACTOR (EUROFUNG)-RELATED"/>
    <property type="match status" value="1"/>
</dbReference>
<gene>
    <name evidence="6" type="ORF">SAMN05216377_12214</name>
</gene>
<keyword evidence="1" id="KW-0285">Flavoprotein</keyword>
<dbReference type="InterPro" id="IPR036661">
    <property type="entry name" value="Luciferase-like_sf"/>
</dbReference>
<organism evidence="6 7">
    <name type="scientific">Pseudonocardia oroxyli</name>
    <dbReference type="NCBI Taxonomy" id="366584"/>
    <lineage>
        <taxon>Bacteria</taxon>
        <taxon>Bacillati</taxon>
        <taxon>Actinomycetota</taxon>
        <taxon>Actinomycetes</taxon>
        <taxon>Pseudonocardiales</taxon>
        <taxon>Pseudonocardiaceae</taxon>
        <taxon>Pseudonocardia</taxon>
    </lineage>
</organism>
<evidence type="ECO:0000256" key="4">
    <source>
        <dbReference type="ARBA" id="ARBA00023033"/>
    </source>
</evidence>
<reference evidence="6 7" key="1">
    <citation type="submission" date="2016-10" db="EMBL/GenBank/DDBJ databases">
        <authorList>
            <person name="de Groot N.N."/>
        </authorList>
    </citation>
    <scope>NUCLEOTIDE SEQUENCE [LARGE SCALE GENOMIC DNA]</scope>
    <source>
        <strain evidence="6 7">CGMCC 4.3143</strain>
    </source>
</reference>
<name>A0A1G8C6U1_PSEOR</name>
<evidence type="ECO:0000256" key="2">
    <source>
        <dbReference type="ARBA" id="ARBA00022643"/>
    </source>
</evidence>
<feature type="domain" description="Luciferase-like" evidence="5">
    <location>
        <begin position="18"/>
        <end position="261"/>
    </location>
</feature>
<dbReference type="RefSeq" id="WP_093089453.1">
    <property type="nucleotide sequence ID" value="NZ_FNBE01000022.1"/>
</dbReference>